<dbReference type="RefSeq" id="WP_089256018.1">
    <property type="nucleotide sequence ID" value="NZ_FZPH01000035.1"/>
</dbReference>
<dbReference type="GO" id="GO:0004089">
    <property type="term" value="F:carbonate dehydratase activity"/>
    <property type="evidence" value="ECO:0007669"/>
    <property type="project" value="InterPro"/>
</dbReference>
<keyword evidence="2" id="KW-1185">Reference proteome</keyword>
<protein>
    <submittedName>
        <fullName evidence="1">Carbonic anhydrase</fullName>
    </submittedName>
</protein>
<accession>A0A239PGM2</accession>
<dbReference type="SUPFAM" id="SSF53056">
    <property type="entry name" value="beta-carbonic anhydrase, cab"/>
    <property type="match status" value="1"/>
</dbReference>
<organism evidence="1 2">
    <name type="scientific">Asanoa hainanensis</name>
    <dbReference type="NCBI Taxonomy" id="560556"/>
    <lineage>
        <taxon>Bacteria</taxon>
        <taxon>Bacillati</taxon>
        <taxon>Actinomycetota</taxon>
        <taxon>Actinomycetes</taxon>
        <taxon>Micromonosporales</taxon>
        <taxon>Micromonosporaceae</taxon>
        <taxon>Asanoa</taxon>
    </lineage>
</organism>
<name>A0A239PGM2_9ACTN</name>
<gene>
    <name evidence="1" type="ORF">SAMN05421812_1352</name>
</gene>
<dbReference type="Gene3D" id="3.40.1050.10">
    <property type="entry name" value="Carbonic anhydrase"/>
    <property type="match status" value="1"/>
</dbReference>
<evidence type="ECO:0000313" key="2">
    <source>
        <dbReference type="Proteomes" id="UP000198362"/>
    </source>
</evidence>
<dbReference type="GO" id="GO:0008270">
    <property type="term" value="F:zinc ion binding"/>
    <property type="evidence" value="ECO:0007669"/>
    <property type="project" value="InterPro"/>
</dbReference>
<dbReference type="EMBL" id="FZPH01000035">
    <property type="protein sequence ID" value="SNT66221.1"/>
    <property type="molecule type" value="Genomic_DNA"/>
</dbReference>
<dbReference type="OrthoDB" id="8968066at2"/>
<reference evidence="1 2" key="1">
    <citation type="submission" date="2017-06" db="EMBL/GenBank/DDBJ databases">
        <authorList>
            <person name="Kim H.J."/>
            <person name="Triplett B.A."/>
        </authorList>
    </citation>
    <scope>NUCLEOTIDE SEQUENCE [LARGE SCALE GENOMIC DNA]</scope>
    <source>
        <strain evidence="1 2">CGMCC 4.5593</strain>
    </source>
</reference>
<evidence type="ECO:0000313" key="1">
    <source>
        <dbReference type="EMBL" id="SNT66221.1"/>
    </source>
</evidence>
<proteinExistence type="predicted"/>
<dbReference type="AlphaFoldDB" id="A0A239PGM2"/>
<dbReference type="Proteomes" id="UP000198362">
    <property type="component" value="Unassembled WGS sequence"/>
</dbReference>
<sequence>MTPAVIQDLAWISYLHEVKAPDADWFDLAVVHHTDCGRGLDDAALRKGFADRGLDDAALADLAVFDPTKTVPQDVETLVNSSQISGKINVSGYEYDVTTGLLRTLVPPRSRDDG</sequence>
<dbReference type="InterPro" id="IPR036874">
    <property type="entry name" value="Carbonic_anhydrase_sf"/>
</dbReference>